<feature type="transmembrane region" description="Helical" evidence="2">
    <location>
        <begin position="142"/>
        <end position="160"/>
    </location>
</feature>
<feature type="region of interest" description="Disordered" evidence="1">
    <location>
        <begin position="57"/>
        <end position="93"/>
    </location>
</feature>
<name>A0A4S8SGV7_AURPU</name>
<protein>
    <submittedName>
        <fullName evidence="3">Uncharacterized protein</fullName>
    </submittedName>
</protein>
<proteinExistence type="predicted"/>
<organism evidence="3 4">
    <name type="scientific">Aureobasidium pullulans</name>
    <name type="common">Black yeast</name>
    <name type="synonym">Pullularia pullulans</name>
    <dbReference type="NCBI Taxonomy" id="5580"/>
    <lineage>
        <taxon>Eukaryota</taxon>
        <taxon>Fungi</taxon>
        <taxon>Dikarya</taxon>
        <taxon>Ascomycota</taxon>
        <taxon>Pezizomycotina</taxon>
        <taxon>Dothideomycetes</taxon>
        <taxon>Dothideomycetidae</taxon>
        <taxon>Dothideales</taxon>
        <taxon>Saccotheciaceae</taxon>
        <taxon>Aureobasidium</taxon>
    </lineage>
</organism>
<keyword evidence="2" id="KW-0472">Membrane</keyword>
<evidence type="ECO:0000256" key="1">
    <source>
        <dbReference type="SAM" id="MobiDB-lite"/>
    </source>
</evidence>
<feature type="transmembrane region" description="Helical" evidence="2">
    <location>
        <begin position="111"/>
        <end position="130"/>
    </location>
</feature>
<keyword evidence="2" id="KW-0812">Transmembrane</keyword>
<evidence type="ECO:0000313" key="4">
    <source>
        <dbReference type="Proteomes" id="UP000304951"/>
    </source>
</evidence>
<feature type="compositionally biased region" description="Acidic residues" evidence="1">
    <location>
        <begin position="59"/>
        <end position="86"/>
    </location>
</feature>
<reference evidence="3 4" key="1">
    <citation type="submission" date="2018-10" db="EMBL/GenBank/DDBJ databases">
        <title>Fifty Aureobasidium pullulans genomes reveal a recombining polyextremotolerant generalist.</title>
        <authorList>
            <person name="Gostincar C."/>
            <person name="Turk M."/>
            <person name="Zajc J."/>
            <person name="Gunde-Cimerman N."/>
        </authorList>
    </citation>
    <scope>NUCLEOTIDE SEQUENCE [LARGE SCALE GENOMIC DNA]</scope>
    <source>
        <strain evidence="3 4">EXF-11900</strain>
    </source>
</reference>
<dbReference type="EMBL" id="QZAF01000225">
    <property type="protein sequence ID" value="THV69916.1"/>
    <property type="molecule type" value="Genomic_DNA"/>
</dbReference>
<dbReference type="Proteomes" id="UP000304951">
    <property type="component" value="Unassembled WGS sequence"/>
</dbReference>
<evidence type="ECO:0000313" key="3">
    <source>
        <dbReference type="EMBL" id="THV69916.1"/>
    </source>
</evidence>
<keyword evidence="2" id="KW-1133">Transmembrane helix</keyword>
<gene>
    <name evidence="3" type="ORF">D6D28_05533</name>
</gene>
<accession>A0A4S8SGV7</accession>
<evidence type="ECO:0000256" key="2">
    <source>
        <dbReference type="SAM" id="Phobius"/>
    </source>
</evidence>
<sequence length="180" mass="21320">MTSPNLRLRVAKAFDNMDDGDKYPPFPPHESTPQMLRTMDAKLVRLERRKWVPQPISDVMDDTITEEKNEDEQSQEDEQNQEEEEENAKGEKQSLLKHQIHEIRRLHQQPLMLVSWLLCFVHALNAYLSQSSNDGSIWLKQMHRLVMMLFAVEMAVNYISSGNCWVRRWRVEDMVKKLRL</sequence>
<dbReference type="AlphaFoldDB" id="A0A4S8SGV7"/>
<comment type="caution">
    <text evidence="3">The sequence shown here is derived from an EMBL/GenBank/DDBJ whole genome shotgun (WGS) entry which is preliminary data.</text>
</comment>